<reference evidence="2" key="1">
    <citation type="journal article" date="2024" name="Gigascience">
        <title>Chromosome-level genome of the poultry shaft louse Menopon gallinae provides insight into the host-switching and adaptive evolution of parasitic lice.</title>
        <authorList>
            <person name="Xu Y."/>
            <person name="Ma L."/>
            <person name="Liu S."/>
            <person name="Liang Y."/>
            <person name="Liu Q."/>
            <person name="He Z."/>
            <person name="Tian L."/>
            <person name="Duan Y."/>
            <person name="Cai W."/>
            <person name="Li H."/>
            <person name="Song F."/>
        </authorList>
    </citation>
    <scope>NUCLEOTIDE SEQUENCE</scope>
    <source>
        <strain evidence="2">Cailab_2023a</strain>
    </source>
</reference>
<evidence type="ECO:0000256" key="1">
    <source>
        <dbReference type="SAM" id="Coils"/>
    </source>
</evidence>
<protein>
    <submittedName>
        <fullName evidence="2">Uncharacterized protein</fullName>
    </submittedName>
</protein>
<proteinExistence type="predicted"/>
<name>A0AAW2HI50_9NEOP</name>
<organism evidence="2">
    <name type="scientific">Menopon gallinae</name>
    <name type="common">poultry shaft louse</name>
    <dbReference type="NCBI Taxonomy" id="328185"/>
    <lineage>
        <taxon>Eukaryota</taxon>
        <taxon>Metazoa</taxon>
        <taxon>Ecdysozoa</taxon>
        <taxon>Arthropoda</taxon>
        <taxon>Hexapoda</taxon>
        <taxon>Insecta</taxon>
        <taxon>Pterygota</taxon>
        <taxon>Neoptera</taxon>
        <taxon>Paraneoptera</taxon>
        <taxon>Psocodea</taxon>
        <taxon>Troctomorpha</taxon>
        <taxon>Phthiraptera</taxon>
        <taxon>Amblycera</taxon>
        <taxon>Menoponidae</taxon>
        <taxon>Menopon</taxon>
    </lineage>
</organism>
<dbReference type="AlphaFoldDB" id="A0AAW2HI50"/>
<accession>A0AAW2HI50</accession>
<evidence type="ECO:0000313" key="2">
    <source>
        <dbReference type="EMBL" id="KAL0269475.1"/>
    </source>
</evidence>
<keyword evidence="1" id="KW-0175">Coiled coil</keyword>
<dbReference type="EMBL" id="JARGDH010000004">
    <property type="protein sequence ID" value="KAL0269475.1"/>
    <property type="molecule type" value="Genomic_DNA"/>
</dbReference>
<gene>
    <name evidence="2" type="ORF">PYX00_007189</name>
</gene>
<feature type="coiled-coil region" evidence="1">
    <location>
        <begin position="98"/>
        <end position="182"/>
    </location>
</feature>
<comment type="caution">
    <text evidence="2">The sequence shown here is derived from an EMBL/GenBank/DDBJ whole genome shotgun (WGS) entry which is preliminary data.</text>
</comment>
<sequence length="194" mass="22360">MPDLIDSILDSLSLTSLDLLDKIDVESERISKHFCDALENSLDEMESAYLGRCASELNHKTELLISSTRKYKSVLDKFTAQFGRYQFGDVHNDNPKKIKVYAQQIENLERELNLLTQKSGRDGAEDVFLKIEEMNREIEELQAKNKELTEKLKGYEGFPANIREAEYCLSDLKERIQKKEAEWESTLYGKSALV</sequence>